<dbReference type="InterPro" id="IPR001640">
    <property type="entry name" value="Lgt"/>
</dbReference>
<feature type="transmembrane region" description="Helical" evidence="7">
    <location>
        <begin position="45"/>
        <end position="67"/>
    </location>
</feature>
<evidence type="ECO:0000256" key="6">
    <source>
        <dbReference type="ARBA" id="ARBA00023136"/>
    </source>
</evidence>
<evidence type="ECO:0000256" key="3">
    <source>
        <dbReference type="ARBA" id="ARBA00022679"/>
    </source>
</evidence>
<dbReference type="PANTHER" id="PTHR30589">
    <property type="entry name" value="PROLIPOPROTEIN DIACYLGLYCERYL TRANSFERASE"/>
    <property type="match status" value="1"/>
</dbReference>
<feature type="transmembrane region" description="Helical" evidence="7">
    <location>
        <begin position="195"/>
        <end position="213"/>
    </location>
</feature>
<dbReference type="GO" id="GO:0008961">
    <property type="term" value="F:phosphatidylglycerol-prolipoprotein diacylglyceryl transferase activity"/>
    <property type="evidence" value="ECO:0007669"/>
    <property type="project" value="UniProtKB-UniRule"/>
</dbReference>
<comment type="pathway">
    <text evidence="7">Protein modification; lipoprotein biosynthesis (diacylglyceryl transfer).</text>
</comment>
<keyword evidence="2 7" id="KW-1003">Cell membrane</keyword>
<evidence type="ECO:0000256" key="2">
    <source>
        <dbReference type="ARBA" id="ARBA00022475"/>
    </source>
</evidence>
<evidence type="ECO:0000256" key="7">
    <source>
        <dbReference type="HAMAP-Rule" id="MF_01147"/>
    </source>
</evidence>
<dbReference type="GO" id="GO:0005886">
    <property type="term" value="C:plasma membrane"/>
    <property type="evidence" value="ECO:0007669"/>
    <property type="project" value="UniProtKB-SubCell"/>
</dbReference>
<comment type="subcellular location">
    <subcellularLocation>
        <location evidence="7">Cell membrane</location>
        <topology evidence="7">Multi-pass membrane protein</topology>
    </subcellularLocation>
</comment>
<dbReference type="PANTHER" id="PTHR30589:SF0">
    <property type="entry name" value="PHOSPHATIDYLGLYCEROL--PROLIPOPROTEIN DIACYLGLYCERYL TRANSFERASE"/>
    <property type="match status" value="1"/>
</dbReference>
<sequence length="253" mass="27224">MYNDILTIGSVTIHGYGLMIGIGIICALFIALFRAKKRGLSQDAVLTLCIFAVLFGFGGGKLLYIFLDFQNFIRNPLEVLSGSGFVVYGGIIVAIIAAVLYCRKKGYSFLAYFDLYMPSVAVAQGFGRIGCFLAGCCYGAETTSPIGVVFPPGSIAPSGVSLIPTQLFSAAGDFLLALLLILYARKDRREGRVGALYLILYAVGRSVIEIFRADYRGAIGIFSTSQFISIFVAVIGIVLFAVKKPPAFLSKKI</sequence>
<protein>
    <recommendedName>
        <fullName evidence="7">Phosphatidylglycerol--prolipoprotein diacylglyceryl transferase</fullName>
        <ecNumber evidence="7">2.5.1.145</ecNumber>
    </recommendedName>
</protein>
<feature type="transmembrane region" description="Helical" evidence="7">
    <location>
        <begin position="115"/>
        <end position="141"/>
    </location>
</feature>
<dbReference type="HAMAP" id="MF_01147">
    <property type="entry name" value="Lgt"/>
    <property type="match status" value="1"/>
</dbReference>
<name>A0AAU8AB97_9FIRM</name>
<keyword evidence="6 7" id="KW-0472">Membrane</keyword>
<keyword evidence="5 7" id="KW-1133">Transmembrane helix</keyword>
<feature type="transmembrane region" description="Helical" evidence="7">
    <location>
        <begin position="13"/>
        <end position="33"/>
    </location>
</feature>
<dbReference type="GO" id="GO:0042158">
    <property type="term" value="P:lipoprotein biosynthetic process"/>
    <property type="evidence" value="ECO:0007669"/>
    <property type="project" value="UniProtKB-UniRule"/>
</dbReference>
<dbReference type="RefSeq" id="WP_079547124.1">
    <property type="nucleotide sequence ID" value="NZ_CP117826.1"/>
</dbReference>
<keyword evidence="3 7" id="KW-0808">Transferase</keyword>
<comment type="function">
    <text evidence="7">Catalyzes the transfer of the diacylglyceryl group from phosphatidylglycerol to the sulfhydryl group of the N-terminal cysteine of a prolipoprotein, the first step in the formation of mature lipoproteins.</text>
</comment>
<reference evidence="8" key="1">
    <citation type="submission" date="2023-02" db="EMBL/GenBank/DDBJ databases">
        <title>Gut commensal Christensenella minuta modulates host metabolism via a new class of secondary bile acids.</title>
        <authorList>
            <person name="Liu C."/>
        </authorList>
    </citation>
    <scope>NUCLEOTIDE SEQUENCE</scope>
    <source>
        <strain evidence="8">CA70</strain>
    </source>
</reference>
<feature type="transmembrane region" description="Helical" evidence="7">
    <location>
        <begin position="161"/>
        <end position="183"/>
    </location>
</feature>
<accession>A0AAU8AB97</accession>
<proteinExistence type="inferred from homology"/>
<feature type="binding site" evidence="7">
    <location>
        <position position="128"/>
    </location>
    <ligand>
        <name>a 1,2-diacyl-sn-glycero-3-phospho-(1'-sn-glycerol)</name>
        <dbReference type="ChEBI" id="CHEBI:64716"/>
    </ligand>
</feature>
<dbReference type="EMBL" id="CP117826">
    <property type="protein sequence ID" value="XCC63070.1"/>
    <property type="molecule type" value="Genomic_DNA"/>
</dbReference>
<keyword evidence="4 7" id="KW-0812">Transmembrane</keyword>
<dbReference type="NCBIfam" id="TIGR00544">
    <property type="entry name" value="lgt"/>
    <property type="match status" value="1"/>
</dbReference>
<dbReference type="EC" id="2.5.1.145" evidence="7"/>
<dbReference type="Pfam" id="PF01790">
    <property type="entry name" value="LGT"/>
    <property type="match status" value="1"/>
</dbReference>
<feature type="transmembrane region" description="Helical" evidence="7">
    <location>
        <begin position="79"/>
        <end position="103"/>
    </location>
</feature>
<evidence type="ECO:0000313" key="8">
    <source>
        <dbReference type="EMBL" id="XCC63070.1"/>
    </source>
</evidence>
<gene>
    <name evidence="7 8" type="primary">lgt</name>
    <name evidence="8" type="ORF">PUP29_03920</name>
</gene>
<organism evidence="8">
    <name type="scientific">Christensenella massiliensis</name>
    <dbReference type="NCBI Taxonomy" id="1805714"/>
    <lineage>
        <taxon>Bacteria</taxon>
        <taxon>Bacillati</taxon>
        <taxon>Bacillota</taxon>
        <taxon>Clostridia</taxon>
        <taxon>Christensenellales</taxon>
        <taxon>Christensenellaceae</taxon>
        <taxon>Christensenella</taxon>
    </lineage>
</organism>
<evidence type="ECO:0000256" key="4">
    <source>
        <dbReference type="ARBA" id="ARBA00022692"/>
    </source>
</evidence>
<dbReference type="AlphaFoldDB" id="A0AAU8AB97"/>
<comment type="similarity">
    <text evidence="1 7">Belongs to the Lgt family.</text>
</comment>
<evidence type="ECO:0000256" key="5">
    <source>
        <dbReference type="ARBA" id="ARBA00022989"/>
    </source>
</evidence>
<comment type="catalytic activity">
    <reaction evidence="7">
        <text>L-cysteinyl-[prolipoprotein] + a 1,2-diacyl-sn-glycero-3-phospho-(1'-sn-glycerol) = an S-1,2-diacyl-sn-glyceryl-L-cysteinyl-[prolipoprotein] + sn-glycerol 1-phosphate + H(+)</text>
        <dbReference type="Rhea" id="RHEA:56712"/>
        <dbReference type="Rhea" id="RHEA-COMP:14679"/>
        <dbReference type="Rhea" id="RHEA-COMP:14680"/>
        <dbReference type="ChEBI" id="CHEBI:15378"/>
        <dbReference type="ChEBI" id="CHEBI:29950"/>
        <dbReference type="ChEBI" id="CHEBI:57685"/>
        <dbReference type="ChEBI" id="CHEBI:64716"/>
        <dbReference type="ChEBI" id="CHEBI:140658"/>
        <dbReference type="EC" id="2.5.1.145"/>
    </reaction>
</comment>
<evidence type="ECO:0000256" key="1">
    <source>
        <dbReference type="ARBA" id="ARBA00007150"/>
    </source>
</evidence>
<feature type="transmembrane region" description="Helical" evidence="7">
    <location>
        <begin position="219"/>
        <end position="242"/>
    </location>
</feature>